<organism evidence="2 3">
    <name type="scientific">Tropicimonas aquimaris</name>
    <dbReference type="NCBI Taxonomy" id="914152"/>
    <lineage>
        <taxon>Bacteria</taxon>
        <taxon>Pseudomonadati</taxon>
        <taxon>Pseudomonadota</taxon>
        <taxon>Alphaproteobacteria</taxon>
        <taxon>Rhodobacterales</taxon>
        <taxon>Roseobacteraceae</taxon>
        <taxon>Tropicimonas</taxon>
    </lineage>
</organism>
<feature type="transmembrane region" description="Helical" evidence="1">
    <location>
        <begin position="62"/>
        <end position="80"/>
    </location>
</feature>
<keyword evidence="3" id="KW-1185">Reference proteome</keyword>
<feature type="transmembrane region" description="Helical" evidence="1">
    <location>
        <begin position="12"/>
        <end position="31"/>
    </location>
</feature>
<evidence type="ECO:0000256" key="1">
    <source>
        <dbReference type="SAM" id="Phobius"/>
    </source>
</evidence>
<comment type="caution">
    <text evidence="2">The sequence shown here is derived from an EMBL/GenBank/DDBJ whole genome shotgun (WGS) entry which is preliminary data.</text>
</comment>
<dbReference type="Proteomes" id="UP001597108">
    <property type="component" value="Unassembled WGS sequence"/>
</dbReference>
<feature type="transmembrane region" description="Helical" evidence="1">
    <location>
        <begin position="37"/>
        <end position="55"/>
    </location>
</feature>
<name>A0ABW3IXH8_9RHOB</name>
<feature type="transmembrane region" description="Helical" evidence="1">
    <location>
        <begin position="86"/>
        <end position="103"/>
    </location>
</feature>
<evidence type="ECO:0000313" key="3">
    <source>
        <dbReference type="Proteomes" id="UP001597108"/>
    </source>
</evidence>
<reference evidence="3" key="1">
    <citation type="journal article" date="2019" name="Int. J. Syst. Evol. Microbiol.">
        <title>The Global Catalogue of Microorganisms (GCM) 10K type strain sequencing project: providing services to taxonomists for standard genome sequencing and annotation.</title>
        <authorList>
            <consortium name="The Broad Institute Genomics Platform"/>
            <consortium name="The Broad Institute Genome Sequencing Center for Infectious Disease"/>
            <person name="Wu L."/>
            <person name="Ma J."/>
        </authorList>
    </citation>
    <scope>NUCLEOTIDE SEQUENCE [LARGE SCALE GENOMIC DNA]</scope>
    <source>
        <strain evidence="3">CCUG 60524</strain>
    </source>
</reference>
<accession>A0ABW3IXH8</accession>
<gene>
    <name evidence="2" type="ORF">ACFQ2S_23790</name>
</gene>
<keyword evidence="1" id="KW-0472">Membrane</keyword>
<evidence type="ECO:0000313" key="2">
    <source>
        <dbReference type="EMBL" id="MFD0982661.1"/>
    </source>
</evidence>
<dbReference type="RefSeq" id="WP_386078944.1">
    <property type="nucleotide sequence ID" value="NZ_JBHTJT010000060.1"/>
</dbReference>
<protein>
    <recommendedName>
        <fullName evidence="4">SPW repeat-containing protein</fullName>
    </recommendedName>
</protein>
<dbReference type="EMBL" id="JBHTJT010000060">
    <property type="protein sequence ID" value="MFD0982661.1"/>
    <property type="molecule type" value="Genomic_DNA"/>
</dbReference>
<evidence type="ECO:0008006" key="4">
    <source>
        <dbReference type="Google" id="ProtNLM"/>
    </source>
</evidence>
<keyword evidence="1" id="KW-1133">Transmembrane helix</keyword>
<sequence length="120" mass="12557">MSKLFHPDHRPHLVALVAGALAFLMPFFIVLTPEKALGAHLIGVALMALGAKAVWRPGRGDELLLVGGGALAILVPVFAWQMPVGSAWALPFLGAVVSVAALRRMMLDLALSKPGGTAEN</sequence>
<proteinExistence type="predicted"/>
<keyword evidence="1" id="KW-0812">Transmembrane</keyword>